<feature type="non-terminal residue" evidence="1">
    <location>
        <position position="1"/>
    </location>
</feature>
<proteinExistence type="predicted"/>
<dbReference type="InterPro" id="IPR022244">
    <property type="entry name" value="DUF3769"/>
</dbReference>
<protein>
    <submittedName>
        <fullName evidence="1">DUF3769 domain-containing protein</fullName>
    </submittedName>
</protein>
<comment type="caution">
    <text evidence="1">The sequence shown here is derived from an EMBL/GenBank/DDBJ whole genome shotgun (WGS) entry which is preliminary data.</text>
</comment>
<accession>A0A6B3N8U3</accession>
<dbReference type="AlphaFoldDB" id="A0A6B3N8U3"/>
<evidence type="ECO:0000313" key="1">
    <source>
        <dbReference type="EMBL" id="NER29529.1"/>
    </source>
</evidence>
<organism evidence="1">
    <name type="scientific">Symploca sp. SIO1C4</name>
    <dbReference type="NCBI Taxonomy" id="2607765"/>
    <lineage>
        <taxon>Bacteria</taxon>
        <taxon>Bacillati</taxon>
        <taxon>Cyanobacteriota</taxon>
        <taxon>Cyanophyceae</taxon>
        <taxon>Coleofasciculales</taxon>
        <taxon>Coleofasciculaceae</taxon>
        <taxon>Symploca</taxon>
    </lineage>
</organism>
<reference evidence="1" key="1">
    <citation type="submission" date="2019-11" db="EMBL/GenBank/DDBJ databases">
        <title>Genomic insights into an expanded diversity of filamentous marine cyanobacteria reveals the extraordinary biosynthetic potential of Moorea and Okeania.</title>
        <authorList>
            <person name="Ferreira Leao T."/>
            <person name="Wang M."/>
            <person name="Moss N."/>
            <person name="Da Silva R."/>
            <person name="Sanders J."/>
            <person name="Nurk S."/>
            <person name="Gurevich A."/>
            <person name="Humphrey G."/>
            <person name="Reher R."/>
            <person name="Zhu Q."/>
            <person name="Belda-Ferre P."/>
            <person name="Glukhov E."/>
            <person name="Rex R."/>
            <person name="Dorrestein P.C."/>
            <person name="Knight R."/>
            <person name="Pevzner P."/>
            <person name="Gerwick W.H."/>
            <person name="Gerwick L."/>
        </authorList>
    </citation>
    <scope>NUCLEOTIDE SEQUENCE</scope>
    <source>
        <strain evidence="1">SIO1C4</strain>
    </source>
</reference>
<dbReference type="Pfam" id="PF12600">
    <property type="entry name" value="DUF3769"/>
    <property type="match status" value="1"/>
</dbReference>
<name>A0A6B3N8U3_9CYAN</name>
<gene>
    <name evidence="1" type="ORF">F6J89_18360</name>
</gene>
<sequence>EISTDYFIEYSRRTYNILLRYNPVQDRGSIGFRINDFNWRGNPGLFDGSGVRPVVEGVTR</sequence>
<dbReference type="EMBL" id="JAAHFQ010000382">
    <property type="protein sequence ID" value="NER29529.1"/>
    <property type="molecule type" value="Genomic_DNA"/>
</dbReference>